<reference evidence="3 4" key="1">
    <citation type="submission" date="2017-06" db="EMBL/GenBank/DDBJ databases">
        <title>Draft genome sequence of a variant of Elsinoe murrayae.</title>
        <authorList>
            <person name="Cheng Q."/>
        </authorList>
    </citation>
    <scope>NUCLEOTIDE SEQUENCE [LARGE SCALE GENOMIC DNA]</scope>
    <source>
        <strain evidence="3 4">CQ-2017a</strain>
    </source>
</reference>
<dbReference type="OrthoDB" id="10261452at2759"/>
<protein>
    <recommendedName>
        <fullName evidence="2">Brix domain-containing protein</fullName>
    </recommendedName>
</protein>
<dbReference type="GO" id="GO:0000027">
    <property type="term" value="P:ribosomal large subunit assembly"/>
    <property type="evidence" value="ECO:0007669"/>
    <property type="project" value="TreeGrafter"/>
</dbReference>
<dbReference type="PANTHER" id="PTHR12661">
    <property type="entry name" value="PETER PAN-RELATED"/>
    <property type="match status" value="1"/>
</dbReference>
<feature type="compositionally biased region" description="Polar residues" evidence="1">
    <location>
        <begin position="9"/>
        <end position="18"/>
    </location>
</feature>
<feature type="domain" description="Brix" evidence="2">
    <location>
        <begin position="28"/>
        <end position="356"/>
    </location>
</feature>
<accession>A0A2K1R0I2</accession>
<dbReference type="InterPro" id="IPR045112">
    <property type="entry name" value="PPAN-like"/>
</dbReference>
<name>A0A2K1R0I2_9PEZI</name>
<feature type="region of interest" description="Disordered" evidence="1">
    <location>
        <begin position="1"/>
        <end position="27"/>
    </location>
</feature>
<organism evidence="3 4">
    <name type="scientific">Sphaceloma murrayae</name>
    <dbReference type="NCBI Taxonomy" id="2082308"/>
    <lineage>
        <taxon>Eukaryota</taxon>
        <taxon>Fungi</taxon>
        <taxon>Dikarya</taxon>
        <taxon>Ascomycota</taxon>
        <taxon>Pezizomycotina</taxon>
        <taxon>Dothideomycetes</taxon>
        <taxon>Dothideomycetidae</taxon>
        <taxon>Myriangiales</taxon>
        <taxon>Elsinoaceae</taxon>
        <taxon>Sphaceloma</taxon>
    </lineage>
</organism>
<evidence type="ECO:0000256" key="1">
    <source>
        <dbReference type="SAM" id="MobiDB-lite"/>
    </source>
</evidence>
<feature type="compositionally biased region" description="Acidic residues" evidence="1">
    <location>
        <begin position="409"/>
        <end position="450"/>
    </location>
</feature>
<sequence>MAKRRVKQRTQSAQNGSNAARGDRVPKSMVIRIGAGEVGPSITQLVQDVREVMEPHTASKLRERKANKLRDYTTMAGPLGVTHLLMFSRSENGNTNLRLAISPRGPTLHFRVQNYSLCKDIFRSLKRAKPGYKEHLTSPLLVMNNFNSGDHPHPAVPKHLESLTTSVFQSLFAPISPQATPLESIKRILLLERAVVKPDSEEAPFVLSFRHYAISTPPAKSSLPRALRRLNTAAHTSQSSKKRLPNLGKLGDVSDFLLDPTAAGFTSASESELDSDAEVEVLAPNVKRAMTQAERQRYREEQRARILQNEEEGDGSPQPAPRPQRKERVEKKAIKLTELGPRMTLRLTKVEEGLCGGKVMWHEYIHKSQAEQQEMDKVWAQRRKEKEERRKIQKENIERKRKERGPSGQDDDDDDGEDEVLSDLGEDDDFWDDAGEDNPDAEDQMEVEEE</sequence>
<dbReference type="SMART" id="SM00879">
    <property type="entry name" value="Brix"/>
    <property type="match status" value="1"/>
</dbReference>
<dbReference type="PANTHER" id="PTHR12661:SF5">
    <property type="entry name" value="SUPPRESSOR OF SWI4 1 HOMOLOG"/>
    <property type="match status" value="1"/>
</dbReference>
<proteinExistence type="predicted"/>
<feature type="region of interest" description="Disordered" evidence="1">
    <location>
        <begin position="371"/>
        <end position="450"/>
    </location>
</feature>
<dbReference type="PROSITE" id="PS50833">
    <property type="entry name" value="BRIX"/>
    <property type="match status" value="1"/>
</dbReference>
<dbReference type="AlphaFoldDB" id="A0A2K1R0I2"/>
<dbReference type="InParanoid" id="A0A2K1R0I2"/>
<evidence type="ECO:0000259" key="2">
    <source>
        <dbReference type="PROSITE" id="PS50833"/>
    </source>
</evidence>
<evidence type="ECO:0000313" key="3">
    <source>
        <dbReference type="EMBL" id="PNS20809.1"/>
    </source>
</evidence>
<dbReference type="GO" id="GO:0030687">
    <property type="term" value="C:preribosome, large subunit precursor"/>
    <property type="evidence" value="ECO:0007669"/>
    <property type="project" value="TreeGrafter"/>
</dbReference>
<dbReference type="STRING" id="2082308.A0A2K1R0I2"/>
<comment type="caution">
    <text evidence="3">The sequence shown here is derived from an EMBL/GenBank/DDBJ whole genome shotgun (WGS) entry which is preliminary data.</text>
</comment>
<keyword evidence="4" id="KW-1185">Reference proteome</keyword>
<dbReference type="GO" id="GO:0019843">
    <property type="term" value="F:rRNA binding"/>
    <property type="evidence" value="ECO:0007669"/>
    <property type="project" value="InterPro"/>
</dbReference>
<dbReference type="InterPro" id="IPR007109">
    <property type="entry name" value="Brix"/>
</dbReference>
<dbReference type="Proteomes" id="UP000243797">
    <property type="component" value="Unassembled WGS sequence"/>
</dbReference>
<dbReference type="Pfam" id="PF04427">
    <property type="entry name" value="Brix"/>
    <property type="match status" value="1"/>
</dbReference>
<feature type="region of interest" description="Disordered" evidence="1">
    <location>
        <begin position="306"/>
        <end position="332"/>
    </location>
</feature>
<gene>
    <name evidence="3" type="ORF">CAC42_2740</name>
</gene>
<evidence type="ECO:0000313" key="4">
    <source>
        <dbReference type="Proteomes" id="UP000243797"/>
    </source>
</evidence>
<dbReference type="FunCoup" id="A0A2K1R0I2">
    <property type="interactions" value="816"/>
</dbReference>
<feature type="compositionally biased region" description="Basic and acidic residues" evidence="1">
    <location>
        <begin position="371"/>
        <end position="400"/>
    </location>
</feature>
<dbReference type="GO" id="GO:0006364">
    <property type="term" value="P:rRNA processing"/>
    <property type="evidence" value="ECO:0007669"/>
    <property type="project" value="InterPro"/>
</dbReference>
<dbReference type="EMBL" id="NKHZ01000017">
    <property type="protein sequence ID" value="PNS20809.1"/>
    <property type="molecule type" value="Genomic_DNA"/>
</dbReference>